<gene>
    <name evidence="2" type="ordered locus">Ctu_19580</name>
</gene>
<reference evidence="2 3" key="1">
    <citation type="journal article" date="2010" name="J. Bacteriol.">
        <title>Complete Genome Sequence of Cronobacter turicensis LMG 23827, a foodborne pathogen causing deaths in neonates.</title>
        <authorList>
            <person name="Stephan R."/>
            <person name="Lehner A."/>
            <person name="Tischler P."/>
            <person name="Rattei T."/>
        </authorList>
    </citation>
    <scope>NUCLEOTIDE SEQUENCE [LARGE SCALE GENOMIC DNA]</scope>
    <source>
        <strain evidence="3">DSM 18703 / CCUG 55852 / LMG 23827 / z3032</strain>
    </source>
</reference>
<dbReference type="AlphaFoldDB" id="C9Y3I6"/>
<dbReference type="Pfam" id="PF13503">
    <property type="entry name" value="DUF4123"/>
    <property type="match status" value="1"/>
</dbReference>
<dbReference type="KEGG" id="ctu:CTU_19580"/>
<reference evidence="3" key="2">
    <citation type="journal article" date="2011" name="J. Bacteriol.">
        <title>Complete genome sequence of Cronobacter turicensis LMG 23827, a food-borne pathogen causing deaths in neonates.</title>
        <authorList>
            <person name="Stephan R."/>
            <person name="Lehner A."/>
            <person name="Tischler P."/>
            <person name="Rattei T."/>
        </authorList>
    </citation>
    <scope>NUCLEOTIDE SEQUENCE [LARGE SCALE GENOMIC DNA]</scope>
    <source>
        <strain evidence="3">DSM 18703 / CCUG 55852 / LMG 23827 / z3032</strain>
    </source>
</reference>
<organism evidence="2 3">
    <name type="scientific">Cronobacter turicensis (strain DSM 18703 / CCUG 55852 / LMG 23827 / z3032)</name>
    <dbReference type="NCBI Taxonomy" id="693216"/>
    <lineage>
        <taxon>Bacteria</taxon>
        <taxon>Pseudomonadati</taxon>
        <taxon>Pseudomonadota</taxon>
        <taxon>Gammaproteobacteria</taxon>
        <taxon>Enterobacterales</taxon>
        <taxon>Enterobacteriaceae</taxon>
        <taxon>Cronobacter</taxon>
    </lineage>
</organism>
<feature type="domain" description="DUF4123" evidence="1">
    <location>
        <begin position="23"/>
        <end position="141"/>
    </location>
</feature>
<name>C9Y3I6_CROTZ</name>
<dbReference type="InterPro" id="IPR025391">
    <property type="entry name" value="DUF4123"/>
</dbReference>
<accession>C9Y3I6</accession>
<dbReference type="Proteomes" id="UP000002069">
    <property type="component" value="Chromosome"/>
</dbReference>
<evidence type="ECO:0000313" key="3">
    <source>
        <dbReference type="Proteomes" id="UP000002069"/>
    </source>
</evidence>
<sequence>MTDQHYAFRELLKIRESSELARLYALVDGIQYERATCAELHEEGGVCSLFSLPEDKVLAFAGPWLMDMSALTEDVFVKICQLEKEYPAVSWIISAQPLLSLSQHLQSCLMISFPSKQTGVFRFYDCRVLKALPELLSQEQSTHLMKYTMRWLFLSDNKINIYQSDKDALNVSISANNIGSKEVL</sequence>
<evidence type="ECO:0000259" key="1">
    <source>
        <dbReference type="Pfam" id="PF13503"/>
    </source>
</evidence>
<dbReference type="HOGENOM" id="CLU_117228_1_0_6"/>
<dbReference type="EMBL" id="FN543093">
    <property type="protein sequence ID" value="CBA30522.1"/>
    <property type="molecule type" value="Genomic_DNA"/>
</dbReference>
<proteinExistence type="predicted"/>
<evidence type="ECO:0000313" key="2">
    <source>
        <dbReference type="EMBL" id="CBA30522.1"/>
    </source>
</evidence>
<keyword evidence="3" id="KW-1185">Reference proteome</keyword>
<protein>
    <recommendedName>
        <fullName evidence="1">DUF4123 domain-containing protein</fullName>
    </recommendedName>
</protein>